<organism evidence="6 7">
    <name type="scientific">Aegilops tauschii subsp. strangulata</name>
    <name type="common">Goatgrass</name>
    <dbReference type="NCBI Taxonomy" id="200361"/>
    <lineage>
        <taxon>Eukaryota</taxon>
        <taxon>Viridiplantae</taxon>
        <taxon>Streptophyta</taxon>
        <taxon>Embryophyta</taxon>
        <taxon>Tracheophyta</taxon>
        <taxon>Spermatophyta</taxon>
        <taxon>Magnoliopsida</taxon>
        <taxon>Liliopsida</taxon>
        <taxon>Poales</taxon>
        <taxon>Poaceae</taxon>
        <taxon>BOP clade</taxon>
        <taxon>Pooideae</taxon>
        <taxon>Triticodae</taxon>
        <taxon>Triticeae</taxon>
        <taxon>Triticinae</taxon>
        <taxon>Aegilops</taxon>
    </lineage>
</organism>
<evidence type="ECO:0000256" key="3">
    <source>
        <dbReference type="ARBA" id="ARBA00022729"/>
    </source>
</evidence>
<dbReference type="GO" id="GO:0019722">
    <property type="term" value="P:calcium-mediated signaling"/>
    <property type="evidence" value="ECO:0007669"/>
    <property type="project" value="TreeGrafter"/>
</dbReference>
<protein>
    <submittedName>
        <fullName evidence="6">Uncharacterized protein</fullName>
    </submittedName>
</protein>
<reference evidence="6" key="4">
    <citation type="submission" date="2019-03" db="UniProtKB">
        <authorList>
            <consortium name="EnsemblPlants"/>
        </authorList>
    </citation>
    <scope>IDENTIFICATION</scope>
</reference>
<evidence type="ECO:0000256" key="5">
    <source>
        <dbReference type="SAM" id="MobiDB-lite"/>
    </source>
</evidence>
<dbReference type="GO" id="GO:0009506">
    <property type="term" value="C:plasmodesma"/>
    <property type="evidence" value="ECO:0007669"/>
    <property type="project" value="TreeGrafter"/>
</dbReference>
<keyword evidence="4" id="KW-1015">Disulfide bond</keyword>
<comment type="similarity">
    <text evidence="1">Belongs to the plant rapid alkalinization factor (RALF) family.</text>
</comment>
<dbReference type="InterPro" id="IPR008801">
    <property type="entry name" value="RALF"/>
</dbReference>
<evidence type="ECO:0000256" key="1">
    <source>
        <dbReference type="ARBA" id="ARBA00009178"/>
    </source>
</evidence>
<evidence type="ECO:0000313" key="6">
    <source>
        <dbReference type="EnsemblPlants" id="AET7Gv20871200.11"/>
    </source>
</evidence>
<dbReference type="Pfam" id="PF05498">
    <property type="entry name" value="RALF"/>
    <property type="match status" value="1"/>
</dbReference>
<keyword evidence="7" id="KW-1185">Reference proteome</keyword>
<sequence length="143" mass="15251">VVAQVGHTALLLCHQPSTPLPRHLPGARSRSRPPPPAASRPPFINLISSGRGGHGAITIATLDMDVDMGVEAAQMGAEPAAHGRLLWATDGERRYISYDALRGDAMLCSRPGVPYYNCRISTTANPYTGGCESITRCRDDDPS</sequence>
<reference evidence="7" key="2">
    <citation type="journal article" date="2017" name="Nat. Plants">
        <title>The Aegilops tauschii genome reveals multiple impacts of transposons.</title>
        <authorList>
            <person name="Zhao G."/>
            <person name="Zou C."/>
            <person name="Li K."/>
            <person name="Wang K."/>
            <person name="Li T."/>
            <person name="Gao L."/>
            <person name="Zhang X."/>
            <person name="Wang H."/>
            <person name="Yang Z."/>
            <person name="Liu X."/>
            <person name="Jiang W."/>
            <person name="Mao L."/>
            <person name="Kong X."/>
            <person name="Jiao Y."/>
            <person name="Jia J."/>
        </authorList>
    </citation>
    <scope>NUCLEOTIDE SEQUENCE [LARGE SCALE GENOMIC DNA]</scope>
    <source>
        <strain evidence="7">cv. AL8/78</strain>
    </source>
</reference>
<proteinExistence type="inferred from homology"/>
<dbReference type="AlphaFoldDB" id="A0A453SAP5"/>
<reference evidence="6" key="5">
    <citation type="journal article" date="2021" name="G3 (Bethesda)">
        <title>Aegilops tauschii genome assembly Aet v5.0 features greater sequence contiguity and improved annotation.</title>
        <authorList>
            <person name="Wang L."/>
            <person name="Zhu T."/>
            <person name="Rodriguez J.C."/>
            <person name="Deal K.R."/>
            <person name="Dubcovsky J."/>
            <person name="McGuire P.E."/>
            <person name="Lux T."/>
            <person name="Spannagl M."/>
            <person name="Mayer K.F.X."/>
            <person name="Baldrich P."/>
            <person name="Meyers B.C."/>
            <person name="Huo N."/>
            <person name="Gu Y.Q."/>
            <person name="Zhou H."/>
            <person name="Devos K.M."/>
            <person name="Bennetzen J.L."/>
            <person name="Unver T."/>
            <person name="Budak H."/>
            <person name="Gulick P.J."/>
            <person name="Galiba G."/>
            <person name="Kalapos B."/>
            <person name="Nelson D.R."/>
            <person name="Li P."/>
            <person name="You F.M."/>
            <person name="Luo M.C."/>
            <person name="Dvorak J."/>
        </authorList>
    </citation>
    <scope>NUCLEOTIDE SEQUENCE [LARGE SCALE GENOMIC DNA]</scope>
    <source>
        <strain evidence="6">cv. AL8/78</strain>
    </source>
</reference>
<dbReference type="PANTHER" id="PTHR33136">
    <property type="entry name" value="RAPID ALKALINIZATION FACTOR-LIKE"/>
    <property type="match status" value="1"/>
</dbReference>
<evidence type="ECO:0000256" key="4">
    <source>
        <dbReference type="ARBA" id="ARBA00023157"/>
    </source>
</evidence>
<reference evidence="7" key="1">
    <citation type="journal article" date="2014" name="Science">
        <title>Ancient hybridizations among the ancestral genomes of bread wheat.</title>
        <authorList>
            <consortium name="International Wheat Genome Sequencing Consortium,"/>
            <person name="Marcussen T."/>
            <person name="Sandve S.R."/>
            <person name="Heier L."/>
            <person name="Spannagl M."/>
            <person name="Pfeifer M."/>
            <person name="Jakobsen K.S."/>
            <person name="Wulff B.B."/>
            <person name="Steuernagel B."/>
            <person name="Mayer K.F."/>
            <person name="Olsen O.A."/>
        </authorList>
    </citation>
    <scope>NUCLEOTIDE SEQUENCE [LARGE SCALE GENOMIC DNA]</scope>
    <source>
        <strain evidence="7">cv. AL8/78</strain>
    </source>
</reference>
<keyword evidence="2" id="KW-0372">Hormone</keyword>
<dbReference type="Proteomes" id="UP000015105">
    <property type="component" value="Chromosome 7D"/>
</dbReference>
<dbReference type="GO" id="GO:0005179">
    <property type="term" value="F:hormone activity"/>
    <property type="evidence" value="ECO:0007669"/>
    <property type="project" value="UniProtKB-KW"/>
</dbReference>
<keyword evidence="3" id="KW-0732">Signal</keyword>
<evidence type="ECO:0000313" key="7">
    <source>
        <dbReference type="Proteomes" id="UP000015105"/>
    </source>
</evidence>
<dbReference type="EnsemblPlants" id="AET7Gv20871200.11">
    <property type="protein sequence ID" value="AET7Gv20871200.11"/>
    <property type="gene ID" value="AET7Gv20871200"/>
</dbReference>
<dbReference type="PANTHER" id="PTHR33136:SF36">
    <property type="entry name" value="PROTEIN RALF-LIKE 31"/>
    <property type="match status" value="1"/>
</dbReference>
<reference evidence="6" key="3">
    <citation type="journal article" date="2017" name="Nature">
        <title>Genome sequence of the progenitor of the wheat D genome Aegilops tauschii.</title>
        <authorList>
            <person name="Luo M.C."/>
            <person name="Gu Y.Q."/>
            <person name="Puiu D."/>
            <person name="Wang H."/>
            <person name="Twardziok S.O."/>
            <person name="Deal K.R."/>
            <person name="Huo N."/>
            <person name="Zhu T."/>
            <person name="Wang L."/>
            <person name="Wang Y."/>
            <person name="McGuire P.E."/>
            <person name="Liu S."/>
            <person name="Long H."/>
            <person name="Ramasamy R.K."/>
            <person name="Rodriguez J.C."/>
            <person name="Van S.L."/>
            <person name="Yuan L."/>
            <person name="Wang Z."/>
            <person name="Xia Z."/>
            <person name="Xiao L."/>
            <person name="Anderson O.D."/>
            <person name="Ouyang S."/>
            <person name="Liang Y."/>
            <person name="Zimin A.V."/>
            <person name="Pertea G."/>
            <person name="Qi P."/>
            <person name="Bennetzen J.L."/>
            <person name="Dai X."/>
            <person name="Dawson M.W."/>
            <person name="Muller H.G."/>
            <person name="Kugler K."/>
            <person name="Rivarola-Duarte L."/>
            <person name="Spannagl M."/>
            <person name="Mayer K.F.X."/>
            <person name="Lu F.H."/>
            <person name="Bevan M.W."/>
            <person name="Leroy P."/>
            <person name="Li P."/>
            <person name="You F.M."/>
            <person name="Sun Q."/>
            <person name="Liu Z."/>
            <person name="Lyons E."/>
            <person name="Wicker T."/>
            <person name="Salzberg S.L."/>
            <person name="Devos K.M."/>
            <person name="Dvorak J."/>
        </authorList>
    </citation>
    <scope>NUCLEOTIDE SEQUENCE [LARGE SCALE GENOMIC DNA]</scope>
    <source>
        <strain evidence="6">cv. AL8/78</strain>
    </source>
</reference>
<evidence type="ECO:0000256" key="2">
    <source>
        <dbReference type="ARBA" id="ARBA00022702"/>
    </source>
</evidence>
<feature type="region of interest" description="Disordered" evidence="5">
    <location>
        <begin position="16"/>
        <end position="41"/>
    </location>
</feature>
<dbReference type="Gramene" id="AET7Gv20871200.11">
    <property type="protein sequence ID" value="AET7Gv20871200.11"/>
    <property type="gene ID" value="AET7Gv20871200"/>
</dbReference>
<name>A0A453SAP5_AEGTS</name>
<accession>A0A453SAP5</accession>